<keyword evidence="1" id="KW-1133">Transmembrane helix</keyword>
<dbReference type="Proteomes" id="UP001596037">
    <property type="component" value="Unassembled WGS sequence"/>
</dbReference>
<feature type="transmembrane region" description="Helical" evidence="1">
    <location>
        <begin position="198"/>
        <end position="219"/>
    </location>
</feature>
<reference evidence="3" key="1">
    <citation type="journal article" date="2019" name="Int. J. Syst. Evol. Microbiol.">
        <title>The Global Catalogue of Microorganisms (GCM) 10K type strain sequencing project: providing services to taxonomists for standard genome sequencing and annotation.</title>
        <authorList>
            <consortium name="The Broad Institute Genomics Platform"/>
            <consortium name="The Broad Institute Genome Sequencing Center for Infectious Disease"/>
            <person name="Wu L."/>
            <person name="Ma J."/>
        </authorList>
    </citation>
    <scope>NUCLEOTIDE SEQUENCE [LARGE SCALE GENOMIC DNA]</scope>
    <source>
        <strain evidence="3">CCUG 57401</strain>
    </source>
</reference>
<organism evidence="2 3">
    <name type="scientific">Caenimonas terrae</name>
    <dbReference type="NCBI Taxonomy" id="696074"/>
    <lineage>
        <taxon>Bacteria</taxon>
        <taxon>Pseudomonadati</taxon>
        <taxon>Pseudomonadota</taxon>
        <taxon>Betaproteobacteria</taxon>
        <taxon>Burkholderiales</taxon>
        <taxon>Comamonadaceae</taxon>
        <taxon>Caenimonas</taxon>
    </lineage>
</organism>
<feature type="transmembrane region" description="Helical" evidence="1">
    <location>
        <begin position="43"/>
        <end position="62"/>
    </location>
</feature>
<dbReference type="EMBL" id="JBHSMF010000006">
    <property type="protein sequence ID" value="MFC5497420.1"/>
    <property type="molecule type" value="Genomic_DNA"/>
</dbReference>
<keyword evidence="3" id="KW-1185">Reference proteome</keyword>
<keyword evidence="1" id="KW-0812">Transmembrane</keyword>
<name>A0ABW0N9R8_9BURK</name>
<accession>A0ABW0N9R8</accession>
<dbReference type="InterPro" id="IPR009781">
    <property type="entry name" value="DUF1345"/>
</dbReference>
<evidence type="ECO:0000256" key="1">
    <source>
        <dbReference type="SAM" id="Phobius"/>
    </source>
</evidence>
<feature type="transmembrane region" description="Helical" evidence="1">
    <location>
        <begin position="83"/>
        <end position="102"/>
    </location>
</feature>
<feature type="transmembrane region" description="Helical" evidence="1">
    <location>
        <begin position="114"/>
        <end position="136"/>
    </location>
</feature>
<proteinExistence type="predicted"/>
<keyword evidence="1" id="KW-0472">Membrane</keyword>
<protein>
    <submittedName>
        <fullName evidence="2">DUF1345 domain-containing protein</fullName>
    </submittedName>
</protein>
<evidence type="ECO:0000313" key="2">
    <source>
        <dbReference type="EMBL" id="MFC5497420.1"/>
    </source>
</evidence>
<dbReference type="Pfam" id="PF07077">
    <property type="entry name" value="DUF1345"/>
    <property type="match status" value="1"/>
</dbReference>
<comment type="caution">
    <text evidence="2">The sequence shown here is derived from an EMBL/GenBank/DDBJ whole genome shotgun (WGS) entry which is preliminary data.</text>
</comment>
<sequence>MSSFFLRLSHLGKHRPRLLAAGVWGTAVFLLLPSDWTLASRVLVAWNLAVWPYLGSLAWLMLPSSAERVREIAKQEDASSAGLMVVMSGAAVLSLVAIVAELAHGLKAGEGQWFVYGITLLTVLGSWLLLGALYTFHYAHMYYSAPQDTLPLRFPEGLQTPSYLDFTYFAFTIATAAQTSDVEVLTTPMRAAVIAQSVLSFFYNFAILGLSINIAAGLAGGK</sequence>
<dbReference type="RefSeq" id="WP_376849482.1">
    <property type="nucleotide sequence ID" value="NZ_JBHSMF010000006.1"/>
</dbReference>
<gene>
    <name evidence="2" type="ORF">ACFPOE_07735</name>
</gene>
<evidence type="ECO:0000313" key="3">
    <source>
        <dbReference type="Proteomes" id="UP001596037"/>
    </source>
</evidence>